<keyword evidence="2" id="KW-0812">Transmembrane</keyword>
<protein>
    <submittedName>
        <fullName evidence="3">Uncharacterized protein</fullName>
    </submittedName>
</protein>
<name>A0A0F9LQF7_9ZZZZ</name>
<feature type="compositionally biased region" description="Basic and acidic residues" evidence="1">
    <location>
        <begin position="79"/>
        <end position="95"/>
    </location>
</feature>
<comment type="caution">
    <text evidence="3">The sequence shown here is derived from an EMBL/GenBank/DDBJ whole genome shotgun (WGS) entry which is preliminary data.</text>
</comment>
<gene>
    <name evidence="3" type="ORF">LCGC14_1479130</name>
</gene>
<feature type="region of interest" description="Disordered" evidence="1">
    <location>
        <begin position="79"/>
        <end position="100"/>
    </location>
</feature>
<sequence>MNENDPLKLEQDIHDLLCDGRGQPRRRELLLEIAQDEQARALLEEMLLHQDAARAAYGYEYADPKIAQSLGRLTDKLAGEEKPADTAGDDSEHPPRAASAKGLSRWTVGILMAAAMLVGAIGWRVFAPDKGAPPMGGHGPDVASIRHTPADVARQIQVFRSISEVFEGRTTWVALANGDSDLGLAGAPVGEQRLLLVRLVLSRGGKVVSSTDLVIVPGQDATLAVPLADGRHLRYHVAAHGQPAGGVSILAAVQGADDAGGTIAALATNVDPGANGSDGAGRRVTVSGAYELVVASTEAPPREVN</sequence>
<evidence type="ECO:0000256" key="1">
    <source>
        <dbReference type="SAM" id="MobiDB-lite"/>
    </source>
</evidence>
<evidence type="ECO:0000313" key="3">
    <source>
        <dbReference type="EMBL" id="KKM66645.1"/>
    </source>
</evidence>
<organism evidence="3">
    <name type="scientific">marine sediment metagenome</name>
    <dbReference type="NCBI Taxonomy" id="412755"/>
    <lineage>
        <taxon>unclassified sequences</taxon>
        <taxon>metagenomes</taxon>
        <taxon>ecological metagenomes</taxon>
    </lineage>
</organism>
<dbReference type="AlphaFoldDB" id="A0A0F9LQF7"/>
<feature type="transmembrane region" description="Helical" evidence="2">
    <location>
        <begin position="106"/>
        <end position="126"/>
    </location>
</feature>
<proteinExistence type="predicted"/>
<accession>A0A0F9LQF7</accession>
<dbReference type="EMBL" id="LAZR01010490">
    <property type="protein sequence ID" value="KKM66645.1"/>
    <property type="molecule type" value="Genomic_DNA"/>
</dbReference>
<reference evidence="3" key="1">
    <citation type="journal article" date="2015" name="Nature">
        <title>Complex archaea that bridge the gap between prokaryotes and eukaryotes.</title>
        <authorList>
            <person name="Spang A."/>
            <person name="Saw J.H."/>
            <person name="Jorgensen S.L."/>
            <person name="Zaremba-Niedzwiedzka K."/>
            <person name="Martijn J."/>
            <person name="Lind A.E."/>
            <person name="van Eijk R."/>
            <person name="Schleper C."/>
            <person name="Guy L."/>
            <person name="Ettema T.J."/>
        </authorList>
    </citation>
    <scope>NUCLEOTIDE SEQUENCE</scope>
</reference>
<keyword evidence="2" id="KW-1133">Transmembrane helix</keyword>
<evidence type="ECO:0000256" key="2">
    <source>
        <dbReference type="SAM" id="Phobius"/>
    </source>
</evidence>
<keyword evidence="2" id="KW-0472">Membrane</keyword>